<dbReference type="AlphaFoldDB" id="A0A2H0TBF7"/>
<protein>
    <submittedName>
        <fullName evidence="3">Uncharacterized protein</fullName>
    </submittedName>
</protein>
<evidence type="ECO:0000256" key="1">
    <source>
        <dbReference type="SAM" id="MobiDB-lite"/>
    </source>
</evidence>
<sequence>MSRRNFILLLIILIIVTISALLFLYFKQPTSLDGEDGGGFFQNLNPFSGVKDVPPNTTPSDNTPDTTDTTTPDNVQERILMKVSTMPIAGFTVFQKEKVEKEFVPALRYVARATGYIYQTLVEEIVERRFSNTIIPKVYEAVLGNNGEAVVMRYLKSDEQTIQTFLGTLPKEKLGEEPSGNEKIEGSFLPDNISDLSLSYDGTKIFYLLNTSENVSGITLNLSDNKKTQVFDSRFTEWLSFWPNSKMITLTTKPSGTATGYMYAVDPSRKDLNRILDNINGLMTLTSPNGKLVLYSNSGLALNVYDIESRSSNSLGLRTVAEKCVWGKGSDVVYCAIPKLVSGGIYPDRWHKGETSFSDEIWKINIESGVTTKLIDPISVAGGEEVDGIKLMLDNNEDYLFFVNKKDSYLWKLDLE</sequence>
<keyword evidence="2" id="KW-1133">Transmembrane helix</keyword>
<comment type="caution">
    <text evidence="3">The sequence shown here is derived from an EMBL/GenBank/DDBJ whole genome shotgun (WGS) entry which is preliminary data.</text>
</comment>
<evidence type="ECO:0000313" key="3">
    <source>
        <dbReference type="EMBL" id="PIR68359.1"/>
    </source>
</evidence>
<feature type="compositionally biased region" description="Low complexity" evidence="1">
    <location>
        <begin position="52"/>
        <end position="72"/>
    </location>
</feature>
<gene>
    <name evidence="3" type="ORF">COU49_01425</name>
</gene>
<name>A0A2H0TBF7_9BACT</name>
<dbReference type="SUPFAM" id="SSF69304">
    <property type="entry name" value="Tricorn protease N-terminal domain"/>
    <property type="match status" value="1"/>
</dbReference>
<proteinExistence type="predicted"/>
<evidence type="ECO:0000256" key="2">
    <source>
        <dbReference type="SAM" id="Phobius"/>
    </source>
</evidence>
<dbReference type="InterPro" id="IPR011042">
    <property type="entry name" value="6-blade_b-propeller_TolB-like"/>
</dbReference>
<dbReference type="EMBL" id="PFCQ01000007">
    <property type="protein sequence ID" value="PIR68359.1"/>
    <property type="molecule type" value="Genomic_DNA"/>
</dbReference>
<keyword evidence="2" id="KW-0472">Membrane</keyword>
<organism evidence="3 4">
    <name type="scientific">Candidatus Nomurabacteria bacterium CG10_big_fil_rev_8_21_14_0_10_35_16</name>
    <dbReference type="NCBI Taxonomy" id="1974731"/>
    <lineage>
        <taxon>Bacteria</taxon>
        <taxon>Candidatus Nomuraibacteriota</taxon>
    </lineage>
</organism>
<keyword evidence="2" id="KW-0812">Transmembrane</keyword>
<evidence type="ECO:0000313" key="4">
    <source>
        <dbReference type="Proteomes" id="UP000230094"/>
    </source>
</evidence>
<feature type="transmembrane region" description="Helical" evidence="2">
    <location>
        <begin position="7"/>
        <end position="26"/>
    </location>
</feature>
<feature type="region of interest" description="Disordered" evidence="1">
    <location>
        <begin position="48"/>
        <end position="72"/>
    </location>
</feature>
<accession>A0A2H0TBF7</accession>
<reference evidence="4" key="1">
    <citation type="submission" date="2017-09" db="EMBL/GenBank/DDBJ databases">
        <title>Depth-based differentiation of microbial function through sediment-hosted aquifers and enrichment of novel symbionts in the deep terrestrial subsurface.</title>
        <authorList>
            <person name="Probst A.J."/>
            <person name="Ladd B."/>
            <person name="Jarett J.K."/>
            <person name="Geller-Mcgrath D.E."/>
            <person name="Sieber C.M.K."/>
            <person name="Emerson J.B."/>
            <person name="Anantharaman K."/>
            <person name="Thomas B.C."/>
            <person name="Malmstrom R."/>
            <person name="Stieglmeier M."/>
            <person name="Klingl A."/>
            <person name="Woyke T."/>
            <person name="Ryan C.M."/>
            <person name="Banfield J.F."/>
        </authorList>
    </citation>
    <scope>NUCLEOTIDE SEQUENCE [LARGE SCALE GENOMIC DNA]</scope>
</reference>
<dbReference type="Gene3D" id="2.120.10.30">
    <property type="entry name" value="TolB, C-terminal domain"/>
    <property type="match status" value="1"/>
</dbReference>
<dbReference type="Proteomes" id="UP000230094">
    <property type="component" value="Unassembled WGS sequence"/>
</dbReference>